<feature type="compositionally biased region" description="Polar residues" evidence="2">
    <location>
        <begin position="22"/>
        <end position="34"/>
    </location>
</feature>
<evidence type="ECO:0000313" key="4">
    <source>
        <dbReference type="EMBL" id="MDY5145949.1"/>
    </source>
</evidence>
<dbReference type="Pfam" id="PF04977">
    <property type="entry name" value="DivIC"/>
    <property type="match status" value="1"/>
</dbReference>
<reference evidence="4 5" key="1">
    <citation type="submission" date="2023-10" db="EMBL/GenBank/DDBJ databases">
        <title>Whole Genome based description of the genera Actinobaculum and Actinotignum reveals a complex phylogenetic relationship within the species included in the genus Actinotignum.</title>
        <authorList>
            <person name="Jensen C.S."/>
            <person name="Dargis R."/>
            <person name="Kemp M."/>
            <person name="Christensen J.J."/>
        </authorList>
    </citation>
    <scope>NUCLEOTIDE SEQUENCE [LARGE SCALE GENOMIC DNA]</scope>
    <source>
        <strain evidence="4 5">SLA_B089</strain>
    </source>
</reference>
<evidence type="ECO:0000313" key="5">
    <source>
        <dbReference type="Proteomes" id="UP001284901"/>
    </source>
</evidence>
<feature type="region of interest" description="Disordered" evidence="2">
    <location>
        <begin position="1"/>
        <end position="197"/>
    </location>
</feature>
<evidence type="ECO:0000256" key="1">
    <source>
        <dbReference type="SAM" id="Coils"/>
    </source>
</evidence>
<feature type="transmembrane region" description="Helical" evidence="3">
    <location>
        <begin position="201"/>
        <end position="220"/>
    </location>
</feature>
<organism evidence="4 5">
    <name type="scientific">Actinotignum timonense</name>
    <dbReference type="NCBI Taxonomy" id="1870995"/>
    <lineage>
        <taxon>Bacteria</taxon>
        <taxon>Bacillati</taxon>
        <taxon>Actinomycetota</taxon>
        <taxon>Actinomycetes</taxon>
        <taxon>Actinomycetales</taxon>
        <taxon>Actinomycetaceae</taxon>
        <taxon>Actinotignum</taxon>
    </lineage>
</organism>
<feature type="coiled-coil region" evidence="1">
    <location>
        <begin position="226"/>
        <end position="253"/>
    </location>
</feature>
<feature type="compositionally biased region" description="Basic residues" evidence="2">
    <location>
        <begin position="177"/>
        <end position="189"/>
    </location>
</feature>
<feature type="compositionally biased region" description="Basic residues" evidence="2">
    <location>
        <begin position="83"/>
        <end position="92"/>
    </location>
</feature>
<evidence type="ECO:0000256" key="3">
    <source>
        <dbReference type="SAM" id="Phobius"/>
    </source>
</evidence>
<dbReference type="EMBL" id="JAWNFY010000006">
    <property type="protein sequence ID" value="MDY5145949.1"/>
    <property type="molecule type" value="Genomic_DNA"/>
</dbReference>
<protein>
    <submittedName>
        <fullName evidence="4">Septum formation initiator family protein</fullName>
    </submittedName>
</protein>
<feature type="compositionally biased region" description="Polar residues" evidence="2">
    <location>
        <begin position="154"/>
        <end position="163"/>
    </location>
</feature>
<dbReference type="InterPro" id="IPR007060">
    <property type="entry name" value="FtsL/DivIC"/>
</dbReference>
<feature type="compositionally biased region" description="Basic and acidic residues" evidence="2">
    <location>
        <begin position="43"/>
        <end position="53"/>
    </location>
</feature>
<keyword evidence="1" id="KW-0175">Coiled coil</keyword>
<accession>A0ABU5GAW5</accession>
<dbReference type="RefSeq" id="WP_284893172.1">
    <property type="nucleotide sequence ID" value="NZ_JASOHK010000077.1"/>
</dbReference>
<dbReference type="Proteomes" id="UP001284901">
    <property type="component" value="Unassembled WGS sequence"/>
</dbReference>
<evidence type="ECO:0000256" key="2">
    <source>
        <dbReference type="SAM" id="MobiDB-lite"/>
    </source>
</evidence>
<keyword evidence="5" id="KW-1185">Reference proteome</keyword>
<sequence>MSVRRPPSRPERNRRISARGVQGNQGSEANQGNQAKRRGAALKRRDAALRPRDAALNPREAGANPHSSGTPRKASDLMPRGKAGSRKPKRPGRGAGGDAQARSARTARSPHSAARSASSPARAGAAYRSETSSRPGAAPRPGTKPRTGGKPWQGGNQRQATINRSDKTSHSGPGGSRGKKAGQKGQRRAIKVESGQRQHTVSLRAVAIALFAILAIIIVTPTVSRFSEQQHELRAVRAELENVQQHTRELEVEKALWNDPDYVRAQARVRLGYVVPGQRLFVGADPNEGTAQEQLEERVATVNRERRANTPWYITGWDSITIAGNSVDGQIDNPDEAPMYTPPTPQPDNATQPAGETPADSSAPAPAEQPAELPAEEPAPEDAANQDPNTAPAQDTAPAPEGE</sequence>
<proteinExistence type="predicted"/>
<feature type="compositionally biased region" description="Low complexity" evidence="2">
    <location>
        <begin position="358"/>
        <end position="373"/>
    </location>
</feature>
<keyword evidence="3" id="KW-1133">Transmembrane helix</keyword>
<gene>
    <name evidence="4" type="ORF">R6P33_02770</name>
</gene>
<keyword evidence="3" id="KW-0812">Transmembrane</keyword>
<feature type="compositionally biased region" description="Low complexity" evidence="2">
    <location>
        <begin position="98"/>
        <end position="129"/>
    </location>
</feature>
<feature type="region of interest" description="Disordered" evidence="2">
    <location>
        <begin position="325"/>
        <end position="403"/>
    </location>
</feature>
<keyword evidence="3" id="KW-0472">Membrane</keyword>
<name>A0ABU5GAW5_9ACTO</name>
<comment type="caution">
    <text evidence="4">The sequence shown here is derived from an EMBL/GenBank/DDBJ whole genome shotgun (WGS) entry which is preliminary data.</text>
</comment>